<evidence type="ECO:0000259" key="11">
    <source>
        <dbReference type="PROSITE" id="PS50853"/>
    </source>
</evidence>
<comment type="similarity">
    <text evidence="2">Belongs to the type I cytokine receptor family. Type 1 subfamily.</text>
</comment>
<evidence type="ECO:0000256" key="6">
    <source>
        <dbReference type="ARBA" id="ARBA00023136"/>
    </source>
</evidence>
<dbReference type="GO" id="GO:0004896">
    <property type="term" value="F:cytokine receptor activity"/>
    <property type="evidence" value="ECO:0007669"/>
    <property type="project" value="InterPro"/>
</dbReference>
<keyword evidence="8" id="KW-0675">Receptor</keyword>
<dbReference type="PANTHER" id="PTHR23037">
    <property type="entry name" value="CYTOKINE RECEPTOR"/>
    <property type="match status" value="1"/>
</dbReference>
<sequence>MAKPSPTLLDVADYLMMEESSLVLQHSCGWVLLDPPANVTVTSTTKQGQLNVTWVPPPLKYMDDSMVYEVSYSTVDSHMWQVEMVQASSELILRGLQPGTKYKVRVRVKLDGISYSGYWSAWSESVLIETLPAELDPLILSLVLIIFFVLIGLFFTTLMSHRRSLWLEQTIGLWVIPVFFNSEELSSSLEVLSELYNCPSRSSQLLTKDSNFLATHTCVMNSMVERENSEGAHSTLPEDWKTTTNNEMPMDSWRAAQHNAVPCSKSSFMEAQDAYVTLSTNNHREEENLDNILEETLPLETNFASRKQICESHSDLGSMQQSSGLSHLSSQSSFEYPNYAWMSKVYTYMAAVDSGVSVDYSPMHRVDAIGKMIHTNEYKNGIDAQKRPFLVETNPIHDES</sequence>
<dbReference type="Proteomes" id="UP000324091">
    <property type="component" value="Chromosome 3"/>
</dbReference>
<feature type="domain" description="Fibronectin type-III" evidence="11">
    <location>
        <begin position="35"/>
        <end position="133"/>
    </location>
</feature>
<proteinExistence type="inferred from homology"/>
<dbReference type="AlphaFoldDB" id="A0A5C6NC05"/>
<keyword evidence="13" id="KW-1185">Reference proteome</keyword>
<evidence type="ECO:0000256" key="5">
    <source>
        <dbReference type="ARBA" id="ARBA00022989"/>
    </source>
</evidence>
<dbReference type="InterPro" id="IPR003528">
    <property type="entry name" value="Long_hematopoietin_rcpt_CS"/>
</dbReference>
<feature type="transmembrane region" description="Helical" evidence="10">
    <location>
        <begin position="138"/>
        <end position="159"/>
    </location>
</feature>
<keyword evidence="9" id="KW-0325">Glycoprotein</keyword>
<reference evidence="12 13" key="1">
    <citation type="submission" date="2019-04" db="EMBL/GenBank/DDBJ databases">
        <title>Chromosome genome assembly for Takifugu flavidus.</title>
        <authorList>
            <person name="Xiao S."/>
        </authorList>
    </citation>
    <scope>NUCLEOTIDE SEQUENCE [LARGE SCALE GENOMIC DNA]</scope>
    <source>
        <strain evidence="12">HTHZ2018</strain>
        <tissue evidence="12">Muscle</tissue>
    </source>
</reference>
<dbReference type="CDD" id="cd00063">
    <property type="entry name" value="FN3"/>
    <property type="match status" value="1"/>
</dbReference>
<comment type="caution">
    <text evidence="12">The sequence shown here is derived from an EMBL/GenBank/DDBJ whole genome shotgun (WGS) entry which is preliminary data.</text>
</comment>
<evidence type="ECO:0000313" key="12">
    <source>
        <dbReference type="EMBL" id="TWW64299.1"/>
    </source>
</evidence>
<dbReference type="GO" id="GO:0009897">
    <property type="term" value="C:external side of plasma membrane"/>
    <property type="evidence" value="ECO:0007669"/>
    <property type="project" value="TreeGrafter"/>
</dbReference>
<keyword evidence="5 10" id="KW-1133">Transmembrane helix</keyword>
<dbReference type="InterPro" id="IPR013783">
    <property type="entry name" value="Ig-like_fold"/>
</dbReference>
<evidence type="ECO:0000256" key="8">
    <source>
        <dbReference type="ARBA" id="ARBA00023170"/>
    </source>
</evidence>
<evidence type="ECO:0000256" key="9">
    <source>
        <dbReference type="ARBA" id="ARBA00023180"/>
    </source>
</evidence>
<evidence type="ECO:0000256" key="4">
    <source>
        <dbReference type="ARBA" id="ARBA00022729"/>
    </source>
</evidence>
<name>A0A5C6NC05_9TELE</name>
<dbReference type="EMBL" id="RHFK02000016">
    <property type="protein sequence ID" value="TWW64299.1"/>
    <property type="molecule type" value="Genomic_DNA"/>
</dbReference>
<dbReference type="Gene3D" id="2.60.40.10">
    <property type="entry name" value="Immunoglobulins"/>
    <property type="match status" value="1"/>
</dbReference>
<evidence type="ECO:0000256" key="1">
    <source>
        <dbReference type="ARBA" id="ARBA00004479"/>
    </source>
</evidence>
<dbReference type="SMART" id="SM00060">
    <property type="entry name" value="FN3"/>
    <property type="match status" value="1"/>
</dbReference>
<dbReference type="InterPro" id="IPR003961">
    <property type="entry name" value="FN3_dom"/>
</dbReference>
<comment type="subcellular location">
    <subcellularLocation>
        <location evidence="1">Membrane</location>
        <topology evidence="1">Single-pass type I membrane protein</topology>
    </subcellularLocation>
</comment>
<evidence type="ECO:0000256" key="10">
    <source>
        <dbReference type="SAM" id="Phobius"/>
    </source>
</evidence>
<keyword evidence="6 10" id="KW-0472">Membrane</keyword>
<organism evidence="12 13">
    <name type="scientific">Takifugu flavidus</name>
    <name type="common">sansaifugu</name>
    <dbReference type="NCBI Taxonomy" id="433684"/>
    <lineage>
        <taxon>Eukaryota</taxon>
        <taxon>Metazoa</taxon>
        <taxon>Chordata</taxon>
        <taxon>Craniata</taxon>
        <taxon>Vertebrata</taxon>
        <taxon>Euteleostomi</taxon>
        <taxon>Actinopterygii</taxon>
        <taxon>Neopterygii</taxon>
        <taxon>Teleostei</taxon>
        <taxon>Neoteleostei</taxon>
        <taxon>Acanthomorphata</taxon>
        <taxon>Eupercaria</taxon>
        <taxon>Tetraodontiformes</taxon>
        <taxon>Tetradontoidea</taxon>
        <taxon>Tetraodontidae</taxon>
        <taxon>Takifugu</taxon>
    </lineage>
</organism>
<dbReference type="PROSITE" id="PS01352">
    <property type="entry name" value="HEMATOPO_REC_L_F1"/>
    <property type="match status" value="1"/>
</dbReference>
<accession>A0A5C6NC05</accession>
<evidence type="ECO:0000256" key="7">
    <source>
        <dbReference type="ARBA" id="ARBA00023157"/>
    </source>
</evidence>
<dbReference type="InterPro" id="IPR036116">
    <property type="entry name" value="FN3_sf"/>
</dbReference>
<dbReference type="SUPFAM" id="SSF49265">
    <property type="entry name" value="Fibronectin type III"/>
    <property type="match status" value="1"/>
</dbReference>
<protein>
    <recommendedName>
        <fullName evidence="11">Fibronectin type-III domain-containing protein</fullName>
    </recommendedName>
</protein>
<dbReference type="PROSITE" id="PS50853">
    <property type="entry name" value="FN3"/>
    <property type="match status" value="1"/>
</dbReference>
<dbReference type="PANTHER" id="PTHR23037:SF28">
    <property type="entry name" value="ERYTHROPOIETIN RECEPTOR"/>
    <property type="match status" value="1"/>
</dbReference>
<evidence type="ECO:0000256" key="2">
    <source>
        <dbReference type="ARBA" id="ARBA00007885"/>
    </source>
</evidence>
<evidence type="ECO:0000256" key="3">
    <source>
        <dbReference type="ARBA" id="ARBA00022692"/>
    </source>
</evidence>
<evidence type="ECO:0000313" key="13">
    <source>
        <dbReference type="Proteomes" id="UP000324091"/>
    </source>
</evidence>
<gene>
    <name evidence="12" type="ORF">D4764_03G0013070</name>
</gene>
<dbReference type="Pfam" id="PF00041">
    <property type="entry name" value="fn3"/>
    <property type="match status" value="1"/>
</dbReference>
<keyword evidence="3 10" id="KW-0812">Transmembrane</keyword>
<keyword evidence="4" id="KW-0732">Signal</keyword>
<keyword evidence="7" id="KW-1015">Disulfide bond</keyword>